<feature type="modified residue" description="Phosphohistidine" evidence="13">
    <location>
        <position position="1010"/>
    </location>
</feature>
<organism evidence="21 22">
    <name type="scientific">endosymbiont of Escarpia spicata</name>
    <dbReference type="NCBI Taxonomy" id="2200908"/>
    <lineage>
        <taxon>Bacteria</taxon>
        <taxon>Pseudomonadati</taxon>
        <taxon>Pseudomonadota</taxon>
        <taxon>Gammaproteobacteria</taxon>
        <taxon>sulfur-oxidizing symbionts</taxon>
    </lineage>
</organism>
<evidence type="ECO:0000256" key="3">
    <source>
        <dbReference type="ARBA" id="ARBA00012438"/>
    </source>
</evidence>
<dbReference type="SMART" id="SM00388">
    <property type="entry name" value="HisKA"/>
    <property type="match status" value="1"/>
</dbReference>
<proteinExistence type="predicted"/>
<keyword evidence="15" id="KW-0175">Coiled coil</keyword>
<dbReference type="PROSITE" id="PS50110">
    <property type="entry name" value="RESPONSE_REGULATORY"/>
    <property type="match status" value="2"/>
</dbReference>
<dbReference type="Pfam" id="PF00512">
    <property type="entry name" value="HisKA"/>
    <property type="match status" value="1"/>
</dbReference>
<keyword evidence="6 16" id="KW-0812">Transmembrane</keyword>
<dbReference type="GO" id="GO:0005524">
    <property type="term" value="F:ATP binding"/>
    <property type="evidence" value="ECO:0007669"/>
    <property type="project" value="UniProtKB-KW"/>
</dbReference>
<evidence type="ECO:0000256" key="9">
    <source>
        <dbReference type="ARBA" id="ARBA00022840"/>
    </source>
</evidence>
<dbReference type="Gene3D" id="3.40.50.2300">
    <property type="match status" value="2"/>
</dbReference>
<dbReference type="InterPro" id="IPR003594">
    <property type="entry name" value="HATPase_dom"/>
</dbReference>
<dbReference type="FunFam" id="1.10.287.130:FF:000004">
    <property type="entry name" value="Ethylene receptor 1"/>
    <property type="match status" value="1"/>
</dbReference>
<keyword evidence="9" id="KW-0067">ATP-binding</keyword>
<evidence type="ECO:0000256" key="2">
    <source>
        <dbReference type="ARBA" id="ARBA00004370"/>
    </source>
</evidence>
<dbReference type="InterPro" id="IPR003661">
    <property type="entry name" value="HisK_dim/P_dom"/>
</dbReference>
<evidence type="ECO:0000256" key="1">
    <source>
        <dbReference type="ARBA" id="ARBA00000085"/>
    </source>
</evidence>
<dbReference type="SMART" id="SM00448">
    <property type="entry name" value="REC"/>
    <property type="match status" value="2"/>
</dbReference>
<dbReference type="Gene3D" id="3.30.565.10">
    <property type="entry name" value="Histidine kinase-like ATPase, C-terminal domain"/>
    <property type="match status" value="1"/>
</dbReference>
<dbReference type="SUPFAM" id="SSF47226">
    <property type="entry name" value="Histidine-containing phosphotransfer domain, HPT domain"/>
    <property type="match status" value="1"/>
</dbReference>
<evidence type="ECO:0000256" key="10">
    <source>
        <dbReference type="ARBA" id="ARBA00022989"/>
    </source>
</evidence>
<keyword evidence="22" id="KW-1185">Reference proteome</keyword>
<dbReference type="Gene3D" id="1.20.120.160">
    <property type="entry name" value="HPT domain"/>
    <property type="match status" value="1"/>
</dbReference>
<evidence type="ECO:0000259" key="17">
    <source>
        <dbReference type="PROSITE" id="PS50109"/>
    </source>
</evidence>
<dbReference type="SUPFAM" id="SSF47384">
    <property type="entry name" value="Homodimeric domain of signal transducing histidine kinase"/>
    <property type="match status" value="1"/>
</dbReference>
<comment type="subcellular location">
    <subcellularLocation>
        <location evidence="2">Membrane</location>
    </subcellularLocation>
</comment>
<dbReference type="Gene3D" id="1.10.287.130">
    <property type="match status" value="1"/>
</dbReference>
<dbReference type="CDD" id="cd17546">
    <property type="entry name" value="REC_hyHK_CKI1_RcsC-like"/>
    <property type="match status" value="1"/>
</dbReference>
<evidence type="ECO:0000256" key="12">
    <source>
        <dbReference type="ARBA" id="ARBA00023136"/>
    </source>
</evidence>
<evidence type="ECO:0000256" key="7">
    <source>
        <dbReference type="ARBA" id="ARBA00022741"/>
    </source>
</evidence>
<evidence type="ECO:0000256" key="13">
    <source>
        <dbReference type="PROSITE-ProRule" id="PRU00110"/>
    </source>
</evidence>
<dbReference type="CDD" id="cd16922">
    <property type="entry name" value="HATPase_EvgS-ArcB-TorS-like"/>
    <property type="match status" value="1"/>
</dbReference>
<dbReference type="InterPro" id="IPR036890">
    <property type="entry name" value="HATPase_C_sf"/>
</dbReference>
<evidence type="ECO:0000256" key="4">
    <source>
        <dbReference type="ARBA" id="ARBA00022553"/>
    </source>
</evidence>
<evidence type="ECO:0000256" key="5">
    <source>
        <dbReference type="ARBA" id="ARBA00022679"/>
    </source>
</evidence>
<dbReference type="InterPro" id="IPR036097">
    <property type="entry name" value="HisK_dim/P_sf"/>
</dbReference>
<keyword evidence="10 16" id="KW-1133">Transmembrane helix</keyword>
<dbReference type="GO" id="GO:0005886">
    <property type="term" value="C:plasma membrane"/>
    <property type="evidence" value="ECO:0007669"/>
    <property type="project" value="UniProtKB-SubCell"/>
</dbReference>
<dbReference type="InterPro" id="IPR004358">
    <property type="entry name" value="Sig_transdc_His_kin-like_C"/>
</dbReference>
<dbReference type="InterPro" id="IPR003660">
    <property type="entry name" value="HAMP_dom"/>
</dbReference>
<evidence type="ECO:0000256" key="15">
    <source>
        <dbReference type="SAM" id="Coils"/>
    </source>
</evidence>
<dbReference type="InterPro" id="IPR036641">
    <property type="entry name" value="HPT_dom_sf"/>
</dbReference>
<name>A0A370DBD3_9GAMM</name>
<keyword evidence="8" id="KW-0418">Kinase</keyword>
<sequence length="1149" mass="127134">MSLRLLFTIGALGLFSTLLGVGYIAHHHSEQAEEFLSRMVSRYTPTLLKLHRLQNLLDQSQNLYSLYHRQPKRASDHSVELAMQLRALAKQSRDSDLAASTLPSEIERLAITLDQFLENQYSDSKSAELDAQIRETISLQISRLQGKIHESLTIAEGINGSDSLPLRQKMHHLLNGIEMVVVELGEWELVSLTQVIEPLTKAMTVSNLLIDSLNKRILQDAQSNADAYKVILSNLKEFTRSSKRLKVTTLLYAQALNENDPSAAEVLETEELINIFRENLNTKMNDLQHNIKVRQEHEMEAMLDHFADNQSYLLILALAALTLVTLGTIVTIHIIQNPIQGLLSYTNEISRGQYSEQHGNAYLKEFSRLFSAFGAMAKNLQRKENELNQNLLQLHQANRTINKSNEALEERVIERTKALEMEKVKAESANRAKSTFLATMSHEIRTPMNGVLGMLHLLEKTELGDTQKRYITTASHSSDLLLSVINDILDFSKLESKKLELESLPFNPIVLIERTATMLARPAHNKGLELICSIAPEVPCVIKGDPTRLQQILTNLANNAIKFTEAGQVALYASYTDGRIHFGVADTGIGLSEEQQKGVFEAFTQADSTHTRKYGGTGLGLAISHALVKAMGGSLELASAQGIGADFHFDLPAVEPDEETCRLVPPESLSRKRILLVDDQVSTRDAIERMLRTWDVEEIGQASTGSDAVAQVCTAAADDKPYDIVLLDAAMPGMEGSELVEAIYSEAGSHKLRIVELRTLDQNGEPVPGVDAWINKPISQSDLFDTLLDLYGESIATHGSNHAKDARDWWFGGSKLLLVEDNPVNQDVATEILTSAGFNINTRENGAEAVVAVQEHSYDAVLMDIQMPVMDGLTAARKIRELGGDYADLPILAMTAHALSGDKEKSLEAGMNGHITKPINPHAMFSELAEWVAPSEKPEQVDLRQEQTEVEPLPELPGIDTADALDRIGGNQSAYRRILRNYRDRNLDVVERITANISNEELSEASHTAHSLKGSSGNIGAKQVHQYAASVEQHCRNKQPDQALEALKKLDTSLQQVIDGLAQLDEPADESAPIESSAGIDPDELQHLLQQLERHLDTDLRQAGTLLKNILQKAEGTEFSHSLTEIEQALNEFDIDTSKTIIGRIGQQV</sequence>
<dbReference type="Pfam" id="PF02518">
    <property type="entry name" value="HATPase_c"/>
    <property type="match status" value="1"/>
</dbReference>
<evidence type="ECO:0000256" key="11">
    <source>
        <dbReference type="ARBA" id="ARBA00023012"/>
    </source>
</evidence>
<dbReference type="InterPro" id="IPR011006">
    <property type="entry name" value="CheY-like_superfamily"/>
</dbReference>
<comment type="caution">
    <text evidence="21">The sequence shown here is derived from an EMBL/GenBank/DDBJ whole genome shotgun (WGS) entry which is preliminary data.</text>
</comment>
<keyword evidence="4 14" id="KW-0597">Phosphoprotein</keyword>
<comment type="catalytic activity">
    <reaction evidence="1">
        <text>ATP + protein L-histidine = ADP + protein N-phospho-L-histidine.</text>
        <dbReference type="EC" id="2.7.13.3"/>
    </reaction>
</comment>
<dbReference type="InterPro" id="IPR005467">
    <property type="entry name" value="His_kinase_dom"/>
</dbReference>
<feature type="domain" description="HPt" evidence="20">
    <location>
        <begin position="971"/>
        <end position="1071"/>
    </location>
</feature>
<dbReference type="PANTHER" id="PTHR45339:SF5">
    <property type="entry name" value="HISTIDINE KINASE"/>
    <property type="match status" value="1"/>
</dbReference>
<dbReference type="PROSITE" id="PS50109">
    <property type="entry name" value="HIS_KIN"/>
    <property type="match status" value="1"/>
</dbReference>
<dbReference type="SUPFAM" id="SSF55874">
    <property type="entry name" value="ATPase domain of HSP90 chaperone/DNA topoisomerase II/histidine kinase"/>
    <property type="match status" value="1"/>
</dbReference>
<keyword evidence="5" id="KW-0808">Transferase</keyword>
<evidence type="ECO:0000256" key="14">
    <source>
        <dbReference type="PROSITE-ProRule" id="PRU00169"/>
    </source>
</evidence>
<evidence type="ECO:0000259" key="19">
    <source>
        <dbReference type="PROSITE" id="PS50885"/>
    </source>
</evidence>
<dbReference type="Proteomes" id="UP000254771">
    <property type="component" value="Unassembled WGS sequence"/>
</dbReference>
<accession>A0A370DBD3</accession>
<evidence type="ECO:0000313" key="21">
    <source>
        <dbReference type="EMBL" id="RDH82209.1"/>
    </source>
</evidence>
<evidence type="ECO:0000259" key="20">
    <source>
        <dbReference type="PROSITE" id="PS50894"/>
    </source>
</evidence>
<evidence type="ECO:0000313" key="22">
    <source>
        <dbReference type="Proteomes" id="UP000254771"/>
    </source>
</evidence>
<feature type="domain" description="HAMP" evidence="19">
    <location>
        <begin position="333"/>
        <end position="385"/>
    </location>
</feature>
<dbReference type="PROSITE" id="PS50894">
    <property type="entry name" value="HPT"/>
    <property type="match status" value="1"/>
</dbReference>
<protein>
    <recommendedName>
        <fullName evidence="3">histidine kinase</fullName>
        <ecNumber evidence="3">2.7.13.3</ecNumber>
    </recommendedName>
</protein>
<dbReference type="EC" id="2.7.13.3" evidence="3"/>
<reference evidence="21 22" key="1">
    <citation type="journal article" date="2018" name="ISME J.">
        <title>Endosymbiont genomes yield clues of tubeworm success.</title>
        <authorList>
            <person name="Li Y."/>
            <person name="Liles M.R."/>
            <person name="Halanych K.M."/>
        </authorList>
    </citation>
    <scope>NUCLEOTIDE SEQUENCE [LARGE SCALE GENOMIC DNA]</scope>
    <source>
        <strain evidence="21">A1462</strain>
    </source>
</reference>
<evidence type="ECO:0000256" key="6">
    <source>
        <dbReference type="ARBA" id="ARBA00022692"/>
    </source>
</evidence>
<dbReference type="PANTHER" id="PTHR45339">
    <property type="entry name" value="HYBRID SIGNAL TRANSDUCTION HISTIDINE KINASE J"/>
    <property type="match status" value="1"/>
</dbReference>
<dbReference type="FunFam" id="3.30.565.10:FF:000010">
    <property type="entry name" value="Sensor histidine kinase RcsC"/>
    <property type="match status" value="1"/>
</dbReference>
<dbReference type="CDD" id="cd00088">
    <property type="entry name" value="HPT"/>
    <property type="match status" value="1"/>
</dbReference>
<keyword evidence="11" id="KW-0902">Two-component regulatory system</keyword>
<gene>
    <name evidence="21" type="ORF">DIZ78_17520</name>
</gene>
<dbReference type="InterPro" id="IPR008207">
    <property type="entry name" value="Sig_transdc_His_kin_Hpt_dom"/>
</dbReference>
<dbReference type="Gene3D" id="6.10.340.10">
    <property type="match status" value="1"/>
</dbReference>
<dbReference type="Pfam" id="PF00072">
    <property type="entry name" value="Response_reg"/>
    <property type="match status" value="2"/>
</dbReference>
<dbReference type="InterPro" id="IPR001789">
    <property type="entry name" value="Sig_transdc_resp-reg_receiver"/>
</dbReference>
<evidence type="ECO:0000256" key="16">
    <source>
        <dbReference type="SAM" id="Phobius"/>
    </source>
</evidence>
<feature type="coiled-coil region" evidence="15">
    <location>
        <begin position="377"/>
        <end position="411"/>
    </location>
</feature>
<evidence type="ECO:0000256" key="8">
    <source>
        <dbReference type="ARBA" id="ARBA00022777"/>
    </source>
</evidence>
<feature type="domain" description="Histidine kinase" evidence="17">
    <location>
        <begin position="439"/>
        <end position="655"/>
    </location>
</feature>
<dbReference type="SMART" id="SM00387">
    <property type="entry name" value="HATPase_c"/>
    <property type="match status" value="1"/>
</dbReference>
<keyword evidence="7" id="KW-0547">Nucleotide-binding</keyword>
<dbReference type="SUPFAM" id="SSF52172">
    <property type="entry name" value="CheY-like"/>
    <property type="match status" value="2"/>
</dbReference>
<dbReference type="GO" id="GO:0000155">
    <property type="term" value="F:phosphorelay sensor kinase activity"/>
    <property type="evidence" value="ECO:0007669"/>
    <property type="project" value="InterPro"/>
</dbReference>
<dbReference type="EMBL" id="QFXE01000021">
    <property type="protein sequence ID" value="RDH82209.1"/>
    <property type="molecule type" value="Genomic_DNA"/>
</dbReference>
<dbReference type="AlphaFoldDB" id="A0A370DBD3"/>
<dbReference type="PRINTS" id="PR00344">
    <property type="entry name" value="BCTRLSENSOR"/>
</dbReference>
<feature type="domain" description="Response regulatory" evidence="18">
    <location>
        <begin position="815"/>
        <end position="932"/>
    </location>
</feature>
<keyword evidence="12 16" id="KW-0472">Membrane</keyword>
<feature type="domain" description="Response regulatory" evidence="18">
    <location>
        <begin position="673"/>
        <end position="791"/>
    </location>
</feature>
<dbReference type="PROSITE" id="PS50885">
    <property type="entry name" value="HAMP"/>
    <property type="match status" value="1"/>
</dbReference>
<dbReference type="Pfam" id="PF01627">
    <property type="entry name" value="Hpt"/>
    <property type="match status" value="1"/>
</dbReference>
<feature type="modified residue" description="4-aspartylphosphate" evidence="14">
    <location>
        <position position="864"/>
    </location>
</feature>
<evidence type="ECO:0000259" key="18">
    <source>
        <dbReference type="PROSITE" id="PS50110"/>
    </source>
</evidence>
<dbReference type="CDD" id="cd00082">
    <property type="entry name" value="HisKA"/>
    <property type="match status" value="1"/>
</dbReference>
<feature type="transmembrane region" description="Helical" evidence="16">
    <location>
        <begin position="312"/>
        <end position="335"/>
    </location>
</feature>
<feature type="modified residue" description="4-aspartylphosphate" evidence="14">
    <location>
        <position position="728"/>
    </location>
</feature>